<evidence type="ECO:0000259" key="4">
    <source>
        <dbReference type="PROSITE" id="PS50949"/>
    </source>
</evidence>
<dbReference type="Gene3D" id="1.20.120.530">
    <property type="entry name" value="GntR ligand-binding domain-like"/>
    <property type="match status" value="1"/>
</dbReference>
<dbReference type="Pfam" id="PF00392">
    <property type="entry name" value="GntR"/>
    <property type="match status" value="1"/>
</dbReference>
<comment type="caution">
    <text evidence="5">The sequence shown here is derived from an EMBL/GenBank/DDBJ whole genome shotgun (WGS) entry which is preliminary data.</text>
</comment>
<protein>
    <submittedName>
        <fullName evidence="5">DNA-binding GntR family transcriptional regulator</fullName>
    </submittedName>
</protein>
<dbReference type="SUPFAM" id="SSF48008">
    <property type="entry name" value="GntR ligand-binding domain-like"/>
    <property type="match status" value="1"/>
</dbReference>
<dbReference type="PANTHER" id="PTHR43537">
    <property type="entry name" value="TRANSCRIPTIONAL REGULATOR, GNTR FAMILY"/>
    <property type="match status" value="1"/>
</dbReference>
<dbReference type="InterPro" id="IPR008920">
    <property type="entry name" value="TF_FadR/GntR_C"/>
</dbReference>
<dbReference type="SMART" id="SM00345">
    <property type="entry name" value="HTH_GNTR"/>
    <property type="match status" value="1"/>
</dbReference>
<sequence length="238" mass="27702">MSVLTVPRLLQESSREYVYRFLKINIMNFSFPPGSALSEKDIAAMLDVSRTPVREAFIQLSQEDLLEIVPQKGTYVSHIDLEGVEESKFLREKLEVAIVELACKEFPGDKLFELQSYIALQELCLDEKNYAKFYSLDDDIHRTIFEGCKKARIWAMMQQLHAHYNRVRLLNIASGHDIAIVLEQHKNLVKAIREQDVELGRKTIQLHLNKVRLDIKDLIHDYGDYFRQSGDVLTKWTF</sequence>
<dbReference type="Pfam" id="PF07729">
    <property type="entry name" value="FCD"/>
    <property type="match status" value="1"/>
</dbReference>
<reference evidence="5 6" key="1">
    <citation type="submission" date="2019-03" db="EMBL/GenBank/DDBJ databases">
        <title>Genomic Encyclopedia of Type Strains, Phase IV (KMG-IV): sequencing the most valuable type-strain genomes for metagenomic binning, comparative biology and taxonomic classification.</title>
        <authorList>
            <person name="Goeker M."/>
        </authorList>
    </citation>
    <scope>NUCLEOTIDE SEQUENCE [LARGE SCALE GENOMIC DNA]</scope>
    <source>
        <strain evidence="5 6">DSM 15969</strain>
    </source>
</reference>
<keyword evidence="1" id="KW-0805">Transcription regulation</keyword>
<dbReference type="GO" id="GO:0003677">
    <property type="term" value="F:DNA binding"/>
    <property type="evidence" value="ECO:0007669"/>
    <property type="project" value="UniProtKB-KW"/>
</dbReference>
<evidence type="ECO:0000256" key="3">
    <source>
        <dbReference type="ARBA" id="ARBA00023163"/>
    </source>
</evidence>
<dbReference type="EMBL" id="SLUI01000005">
    <property type="protein sequence ID" value="TCL37669.1"/>
    <property type="molecule type" value="Genomic_DNA"/>
</dbReference>
<accession>A0A4R1PY92</accession>
<dbReference type="RefSeq" id="WP_132078572.1">
    <property type="nucleotide sequence ID" value="NZ_SLUI01000005.1"/>
</dbReference>
<evidence type="ECO:0000313" key="5">
    <source>
        <dbReference type="EMBL" id="TCL37669.1"/>
    </source>
</evidence>
<keyword evidence="2 5" id="KW-0238">DNA-binding</keyword>
<dbReference type="PANTHER" id="PTHR43537:SF6">
    <property type="entry name" value="HTH-TYPE TRANSCRIPTIONAL REPRESSOR RSPR"/>
    <property type="match status" value="1"/>
</dbReference>
<dbReference type="OrthoDB" id="389878at2"/>
<dbReference type="SMART" id="SM00895">
    <property type="entry name" value="FCD"/>
    <property type="match status" value="1"/>
</dbReference>
<dbReference type="InterPro" id="IPR036390">
    <property type="entry name" value="WH_DNA-bd_sf"/>
</dbReference>
<organism evidence="5 6">
    <name type="scientific">Anaerospora hongkongensis</name>
    <dbReference type="NCBI Taxonomy" id="244830"/>
    <lineage>
        <taxon>Bacteria</taxon>
        <taxon>Bacillati</taxon>
        <taxon>Bacillota</taxon>
        <taxon>Negativicutes</taxon>
        <taxon>Selenomonadales</taxon>
        <taxon>Sporomusaceae</taxon>
        <taxon>Anaerospora</taxon>
    </lineage>
</organism>
<dbReference type="GO" id="GO:0003700">
    <property type="term" value="F:DNA-binding transcription factor activity"/>
    <property type="evidence" value="ECO:0007669"/>
    <property type="project" value="InterPro"/>
</dbReference>
<dbReference type="InterPro" id="IPR036388">
    <property type="entry name" value="WH-like_DNA-bd_sf"/>
</dbReference>
<name>A0A4R1PY92_9FIRM</name>
<gene>
    <name evidence="5" type="ORF">EV210_105103</name>
</gene>
<dbReference type="Proteomes" id="UP000295063">
    <property type="component" value="Unassembled WGS sequence"/>
</dbReference>
<evidence type="ECO:0000313" key="6">
    <source>
        <dbReference type="Proteomes" id="UP000295063"/>
    </source>
</evidence>
<proteinExistence type="predicted"/>
<dbReference type="InterPro" id="IPR011711">
    <property type="entry name" value="GntR_C"/>
</dbReference>
<evidence type="ECO:0000256" key="2">
    <source>
        <dbReference type="ARBA" id="ARBA00023125"/>
    </source>
</evidence>
<dbReference type="PROSITE" id="PS50949">
    <property type="entry name" value="HTH_GNTR"/>
    <property type="match status" value="1"/>
</dbReference>
<dbReference type="InterPro" id="IPR000524">
    <property type="entry name" value="Tscrpt_reg_HTH_GntR"/>
</dbReference>
<keyword evidence="3" id="KW-0804">Transcription</keyword>
<feature type="domain" description="HTH gntR-type" evidence="4">
    <location>
        <begin position="12"/>
        <end position="79"/>
    </location>
</feature>
<keyword evidence="6" id="KW-1185">Reference proteome</keyword>
<evidence type="ECO:0000256" key="1">
    <source>
        <dbReference type="ARBA" id="ARBA00023015"/>
    </source>
</evidence>
<dbReference type="SUPFAM" id="SSF46785">
    <property type="entry name" value="Winged helix' DNA-binding domain"/>
    <property type="match status" value="1"/>
</dbReference>
<dbReference type="Gene3D" id="1.10.10.10">
    <property type="entry name" value="Winged helix-like DNA-binding domain superfamily/Winged helix DNA-binding domain"/>
    <property type="match status" value="1"/>
</dbReference>
<dbReference type="AlphaFoldDB" id="A0A4R1PY92"/>
<dbReference type="CDD" id="cd07377">
    <property type="entry name" value="WHTH_GntR"/>
    <property type="match status" value="1"/>
</dbReference>